<dbReference type="RefSeq" id="WP_119424196.1">
    <property type="nucleotide sequence ID" value="NZ_QQXK01000009.1"/>
</dbReference>
<dbReference type="PROSITE" id="PS51257">
    <property type="entry name" value="PROKAR_LIPOPROTEIN"/>
    <property type="match status" value="1"/>
</dbReference>
<dbReference type="Proteomes" id="UP000265419">
    <property type="component" value="Unassembled WGS sequence"/>
</dbReference>
<gene>
    <name evidence="2" type="ORF">DWB68_05755</name>
</gene>
<name>A0A399JAP5_9MICC</name>
<reference evidence="2 3" key="1">
    <citation type="submission" date="2018-07" db="EMBL/GenBank/DDBJ databases">
        <title>Arthrobacter sp. nov., isolated from raw cow's milk with high bacterial count.</title>
        <authorList>
            <person name="Hahne J."/>
            <person name="Isele D."/>
            <person name="Lipski A."/>
        </authorList>
    </citation>
    <scope>NUCLEOTIDE SEQUENCE [LARGE SCALE GENOMIC DNA]</scope>
    <source>
        <strain evidence="2 3">JZ R-35</strain>
    </source>
</reference>
<comment type="caution">
    <text evidence="2">The sequence shown here is derived from an EMBL/GenBank/DDBJ whole genome shotgun (WGS) entry which is preliminary data.</text>
</comment>
<evidence type="ECO:0000256" key="1">
    <source>
        <dbReference type="SAM" id="SignalP"/>
    </source>
</evidence>
<keyword evidence="1" id="KW-0732">Signal</keyword>
<feature type="signal peptide" evidence="1">
    <location>
        <begin position="1"/>
        <end position="26"/>
    </location>
</feature>
<feature type="chain" id="PRO_5017281769" description="DUF3558 domain-containing protein" evidence="1">
    <location>
        <begin position="27"/>
        <end position="146"/>
    </location>
</feature>
<organism evidence="2 3">
    <name type="scientific">Galactobacter valiniphilus</name>
    <dbReference type="NCBI Taxonomy" id="2676122"/>
    <lineage>
        <taxon>Bacteria</taxon>
        <taxon>Bacillati</taxon>
        <taxon>Actinomycetota</taxon>
        <taxon>Actinomycetes</taxon>
        <taxon>Micrococcales</taxon>
        <taxon>Micrococcaceae</taxon>
        <taxon>Galactobacter</taxon>
    </lineage>
</organism>
<proteinExistence type="predicted"/>
<evidence type="ECO:0000313" key="3">
    <source>
        <dbReference type="Proteomes" id="UP000265419"/>
    </source>
</evidence>
<accession>A0A399JAP5</accession>
<evidence type="ECO:0000313" key="2">
    <source>
        <dbReference type="EMBL" id="RII42651.1"/>
    </source>
</evidence>
<keyword evidence="3" id="KW-1185">Reference proteome</keyword>
<protein>
    <recommendedName>
        <fullName evidence="4">DUF3558 domain-containing protein</fullName>
    </recommendedName>
</protein>
<sequence length="146" mass="15371">MKRERSAWAVTCAAALAMPLALSSCAEFQACPAIAHMPFIQASVYGDTSQLHAVTACPLDTLDCVDGLPAEPAVKNAVGRYNVTLGYRKDGSGPPDVDKMQLRALDKHGKVLAQATVTLSWKLERPNDACGSSSVALANLTIGSIQ</sequence>
<dbReference type="EMBL" id="QQXK01000009">
    <property type="protein sequence ID" value="RII42651.1"/>
    <property type="molecule type" value="Genomic_DNA"/>
</dbReference>
<evidence type="ECO:0008006" key="4">
    <source>
        <dbReference type="Google" id="ProtNLM"/>
    </source>
</evidence>
<dbReference type="AlphaFoldDB" id="A0A399JAP5"/>